<dbReference type="RefSeq" id="XP_024349243.1">
    <property type="nucleotide sequence ID" value="XM_024496316.1"/>
</dbReference>
<evidence type="ECO:0000313" key="2">
    <source>
        <dbReference type="EMBL" id="EUB58047.1"/>
    </source>
</evidence>
<evidence type="ECO:0000256" key="1">
    <source>
        <dbReference type="SAM" id="MobiDB-lite"/>
    </source>
</evidence>
<keyword evidence="3" id="KW-1185">Reference proteome</keyword>
<dbReference type="KEGG" id="egl:EGR_07067"/>
<dbReference type="Proteomes" id="UP000019149">
    <property type="component" value="Unassembled WGS sequence"/>
</dbReference>
<dbReference type="EMBL" id="APAU02000069">
    <property type="protein sequence ID" value="EUB58047.1"/>
    <property type="molecule type" value="Genomic_DNA"/>
</dbReference>
<protein>
    <submittedName>
        <fullName evidence="2">Uncharacterized protein</fullName>
    </submittedName>
</protein>
<feature type="region of interest" description="Disordered" evidence="1">
    <location>
        <begin position="86"/>
        <end position="108"/>
    </location>
</feature>
<reference evidence="2 3" key="1">
    <citation type="journal article" date="2013" name="Nat. Genet.">
        <title>The genome of the hydatid tapeworm Echinococcus granulosus.</title>
        <authorList>
            <person name="Zheng H."/>
            <person name="Zhang W."/>
            <person name="Zhang L."/>
            <person name="Zhang Z."/>
            <person name="Li J."/>
            <person name="Lu G."/>
            <person name="Zhu Y."/>
            <person name="Wang Y."/>
            <person name="Huang Y."/>
            <person name="Liu J."/>
            <person name="Kang H."/>
            <person name="Chen J."/>
            <person name="Wang L."/>
            <person name="Chen A."/>
            <person name="Yu S."/>
            <person name="Gao Z."/>
            <person name="Jin L."/>
            <person name="Gu W."/>
            <person name="Wang Z."/>
            <person name="Zhao L."/>
            <person name="Shi B."/>
            <person name="Wen H."/>
            <person name="Lin R."/>
            <person name="Jones M.K."/>
            <person name="Brejova B."/>
            <person name="Vinar T."/>
            <person name="Zhao G."/>
            <person name="McManus D.P."/>
            <person name="Chen Z."/>
            <person name="Zhou Y."/>
            <person name="Wang S."/>
        </authorList>
    </citation>
    <scope>NUCLEOTIDE SEQUENCE [LARGE SCALE GENOMIC DNA]</scope>
</reference>
<name>W6UIU0_ECHGR</name>
<dbReference type="CTD" id="36342782"/>
<organism evidence="2 3">
    <name type="scientific">Echinococcus granulosus</name>
    <name type="common">Hydatid tapeworm</name>
    <dbReference type="NCBI Taxonomy" id="6210"/>
    <lineage>
        <taxon>Eukaryota</taxon>
        <taxon>Metazoa</taxon>
        <taxon>Spiralia</taxon>
        <taxon>Lophotrochozoa</taxon>
        <taxon>Platyhelminthes</taxon>
        <taxon>Cestoda</taxon>
        <taxon>Eucestoda</taxon>
        <taxon>Cyclophyllidea</taxon>
        <taxon>Taeniidae</taxon>
        <taxon>Echinococcus</taxon>
        <taxon>Echinococcus granulosus group</taxon>
    </lineage>
</organism>
<sequence length="133" mass="14341">MGQLDTTVISSSNETMIDAPCPIGAVREVFGCCISGQRKAIPTLKGNRPDFYRWMIGLSRAEVHLTQMGESVMTSTPVGLRLAMDMRDGHHIPPSPMQDETADPEESPKGISDVVKAILLSACGYSSEADVTM</sequence>
<dbReference type="AlphaFoldDB" id="W6UIU0"/>
<proteinExistence type="predicted"/>
<comment type="caution">
    <text evidence="2">The sequence shown here is derived from an EMBL/GenBank/DDBJ whole genome shotgun (WGS) entry which is preliminary data.</text>
</comment>
<dbReference type="GeneID" id="36342782"/>
<accession>W6UIU0</accession>
<evidence type="ECO:0000313" key="3">
    <source>
        <dbReference type="Proteomes" id="UP000019149"/>
    </source>
</evidence>
<gene>
    <name evidence="2" type="ORF">EGR_07067</name>
</gene>